<dbReference type="EMBL" id="JASCZI010242460">
    <property type="protein sequence ID" value="MED6211143.1"/>
    <property type="molecule type" value="Genomic_DNA"/>
</dbReference>
<feature type="compositionally biased region" description="Basic and acidic residues" evidence="1">
    <location>
        <begin position="1"/>
        <end position="15"/>
    </location>
</feature>
<name>A0ABU6YQF6_9FABA</name>
<reference evidence="2 3" key="1">
    <citation type="journal article" date="2023" name="Plants (Basel)">
        <title>Bridging the Gap: Combining Genomics and Transcriptomics Approaches to Understand Stylosanthes scabra, an Orphan Legume from the Brazilian Caatinga.</title>
        <authorList>
            <person name="Ferreira-Neto J.R.C."/>
            <person name="da Silva M.D."/>
            <person name="Binneck E."/>
            <person name="de Melo N.F."/>
            <person name="da Silva R.H."/>
            <person name="de Melo A.L.T.M."/>
            <person name="Pandolfi V."/>
            <person name="Bustamante F.O."/>
            <person name="Brasileiro-Vidal A.C."/>
            <person name="Benko-Iseppon A.M."/>
        </authorList>
    </citation>
    <scope>NUCLEOTIDE SEQUENCE [LARGE SCALE GENOMIC DNA]</scope>
    <source>
        <tissue evidence="2">Leaves</tissue>
    </source>
</reference>
<gene>
    <name evidence="2" type="ORF">PIB30_070796</name>
</gene>
<feature type="region of interest" description="Disordered" evidence="1">
    <location>
        <begin position="1"/>
        <end position="56"/>
    </location>
</feature>
<dbReference type="Proteomes" id="UP001341840">
    <property type="component" value="Unassembled WGS sequence"/>
</dbReference>
<evidence type="ECO:0000313" key="3">
    <source>
        <dbReference type="Proteomes" id="UP001341840"/>
    </source>
</evidence>
<proteinExistence type="predicted"/>
<evidence type="ECO:0000313" key="2">
    <source>
        <dbReference type="EMBL" id="MED6211143.1"/>
    </source>
</evidence>
<evidence type="ECO:0000256" key="1">
    <source>
        <dbReference type="SAM" id="MobiDB-lite"/>
    </source>
</evidence>
<keyword evidence="3" id="KW-1185">Reference proteome</keyword>
<protein>
    <submittedName>
        <fullName evidence="2">Uncharacterized protein</fullName>
    </submittedName>
</protein>
<comment type="caution">
    <text evidence="2">The sequence shown here is derived from an EMBL/GenBank/DDBJ whole genome shotgun (WGS) entry which is preliminary data.</text>
</comment>
<accession>A0ABU6YQF6</accession>
<organism evidence="2 3">
    <name type="scientific">Stylosanthes scabra</name>
    <dbReference type="NCBI Taxonomy" id="79078"/>
    <lineage>
        <taxon>Eukaryota</taxon>
        <taxon>Viridiplantae</taxon>
        <taxon>Streptophyta</taxon>
        <taxon>Embryophyta</taxon>
        <taxon>Tracheophyta</taxon>
        <taxon>Spermatophyta</taxon>
        <taxon>Magnoliopsida</taxon>
        <taxon>eudicotyledons</taxon>
        <taxon>Gunneridae</taxon>
        <taxon>Pentapetalae</taxon>
        <taxon>rosids</taxon>
        <taxon>fabids</taxon>
        <taxon>Fabales</taxon>
        <taxon>Fabaceae</taxon>
        <taxon>Papilionoideae</taxon>
        <taxon>50 kb inversion clade</taxon>
        <taxon>dalbergioids sensu lato</taxon>
        <taxon>Dalbergieae</taxon>
        <taxon>Pterocarpus clade</taxon>
        <taxon>Stylosanthes</taxon>
    </lineage>
</organism>
<sequence>MSKESENETERERVRFKGAGTVARARHGKGAGARSNGGPKACLNRLTQSKGHGRADLAVVGPRAPSARVRTCHGHRADALPCARAKRGARTRHILVLLRPNVIKLTVRTRQGHRAGARWLQ</sequence>